<evidence type="ECO:0000313" key="2">
    <source>
        <dbReference type="EMBL" id="PYH92104.1"/>
    </source>
</evidence>
<protein>
    <submittedName>
        <fullName evidence="2">Uncharacterized protein</fullName>
    </submittedName>
</protein>
<gene>
    <name evidence="2" type="ORF">BO71DRAFT_400827</name>
</gene>
<dbReference type="AlphaFoldDB" id="A0A319D4A4"/>
<dbReference type="Proteomes" id="UP000247810">
    <property type="component" value="Unassembled WGS sequence"/>
</dbReference>
<keyword evidence="3" id="KW-1185">Reference proteome</keyword>
<sequence length="123" mass="13435">MSHLANNASAPHEQYHGSGPQSPVPRFVTHGHCSYLAIAAVALLSFPLRTHPAIEFSVMLSSCRGRGPAAGLPARDITPFSTPNTARPAILGERRQFQHPPVPRTLRRPRVAVDNFPSMMIHQ</sequence>
<dbReference type="VEuPathDB" id="FungiDB:BO71DRAFT_400827"/>
<organism evidence="2 3">
    <name type="scientific">Aspergillus ellipticus CBS 707.79</name>
    <dbReference type="NCBI Taxonomy" id="1448320"/>
    <lineage>
        <taxon>Eukaryota</taxon>
        <taxon>Fungi</taxon>
        <taxon>Dikarya</taxon>
        <taxon>Ascomycota</taxon>
        <taxon>Pezizomycotina</taxon>
        <taxon>Eurotiomycetes</taxon>
        <taxon>Eurotiomycetidae</taxon>
        <taxon>Eurotiales</taxon>
        <taxon>Aspergillaceae</taxon>
        <taxon>Aspergillus</taxon>
        <taxon>Aspergillus subgen. Circumdati</taxon>
    </lineage>
</organism>
<feature type="region of interest" description="Disordered" evidence="1">
    <location>
        <begin position="1"/>
        <end position="23"/>
    </location>
</feature>
<proteinExistence type="predicted"/>
<dbReference type="EMBL" id="KZ825925">
    <property type="protein sequence ID" value="PYH92104.1"/>
    <property type="molecule type" value="Genomic_DNA"/>
</dbReference>
<accession>A0A319D4A4</accession>
<name>A0A319D4A4_9EURO</name>
<evidence type="ECO:0000313" key="3">
    <source>
        <dbReference type="Proteomes" id="UP000247810"/>
    </source>
</evidence>
<evidence type="ECO:0000256" key="1">
    <source>
        <dbReference type="SAM" id="MobiDB-lite"/>
    </source>
</evidence>
<reference evidence="2 3" key="1">
    <citation type="submission" date="2018-02" db="EMBL/GenBank/DDBJ databases">
        <title>The genomes of Aspergillus section Nigri reveals drivers in fungal speciation.</title>
        <authorList>
            <consortium name="DOE Joint Genome Institute"/>
            <person name="Vesth T.C."/>
            <person name="Nybo J."/>
            <person name="Theobald S."/>
            <person name="Brandl J."/>
            <person name="Frisvad J.C."/>
            <person name="Nielsen K.F."/>
            <person name="Lyhne E.K."/>
            <person name="Kogle M.E."/>
            <person name="Kuo A."/>
            <person name="Riley R."/>
            <person name="Clum A."/>
            <person name="Nolan M."/>
            <person name="Lipzen A."/>
            <person name="Salamov A."/>
            <person name="Henrissat B."/>
            <person name="Wiebenga A."/>
            <person name="De vries R.P."/>
            <person name="Grigoriev I.V."/>
            <person name="Mortensen U.H."/>
            <person name="Andersen M.R."/>
            <person name="Baker S.E."/>
        </authorList>
    </citation>
    <scope>NUCLEOTIDE SEQUENCE [LARGE SCALE GENOMIC DNA]</scope>
    <source>
        <strain evidence="2 3">CBS 707.79</strain>
    </source>
</reference>